<sequence length="116" mass="13458">MVPSIIFVADTSQQSYIVPKNYFGIMEPLRSEERWKANSNKDFCLYSGSRYLKRNGHFICSSFDDLEDLEVLYGIRKDGEGYKVQFSGPLVSSNADQMLKDYDCHLQEVARRSHFE</sequence>
<evidence type="ECO:0000313" key="1">
    <source>
        <dbReference type="EMBL" id="KAI7739430.1"/>
    </source>
</evidence>
<comment type="caution">
    <text evidence="1">The sequence shown here is derived from an EMBL/GenBank/DDBJ whole genome shotgun (WGS) entry which is preliminary data.</text>
</comment>
<accession>A0AAD5CE72</accession>
<feature type="non-terminal residue" evidence="1">
    <location>
        <position position="1"/>
    </location>
</feature>
<protein>
    <submittedName>
        <fullName evidence="1">Uncharacterized protein</fullName>
    </submittedName>
</protein>
<reference evidence="1" key="1">
    <citation type="submission" date="2022-06" db="EMBL/GenBank/DDBJ databases">
        <title>Uncovering the hologenomic basis of an extraordinary plant invasion.</title>
        <authorList>
            <person name="Bieker V.C."/>
            <person name="Martin M.D."/>
            <person name="Gilbert T."/>
            <person name="Hodgins K."/>
            <person name="Battlay P."/>
            <person name="Petersen B."/>
            <person name="Wilson J."/>
        </authorList>
    </citation>
    <scope>NUCLEOTIDE SEQUENCE</scope>
    <source>
        <strain evidence="1">AA19_3_7</strain>
        <tissue evidence="1">Leaf</tissue>
    </source>
</reference>
<evidence type="ECO:0000313" key="2">
    <source>
        <dbReference type="Proteomes" id="UP001206925"/>
    </source>
</evidence>
<gene>
    <name evidence="1" type="ORF">M8C21_010773</name>
</gene>
<dbReference type="AlphaFoldDB" id="A0AAD5CE72"/>
<organism evidence="1 2">
    <name type="scientific">Ambrosia artemisiifolia</name>
    <name type="common">Common ragweed</name>
    <dbReference type="NCBI Taxonomy" id="4212"/>
    <lineage>
        <taxon>Eukaryota</taxon>
        <taxon>Viridiplantae</taxon>
        <taxon>Streptophyta</taxon>
        <taxon>Embryophyta</taxon>
        <taxon>Tracheophyta</taxon>
        <taxon>Spermatophyta</taxon>
        <taxon>Magnoliopsida</taxon>
        <taxon>eudicotyledons</taxon>
        <taxon>Gunneridae</taxon>
        <taxon>Pentapetalae</taxon>
        <taxon>asterids</taxon>
        <taxon>campanulids</taxon>
        <taxon>Asterales</taxon>
        <taxon>Asteraceae</taxon>
        <taxon>Asteroideae</taxon>
        <taxon>Heliantheae alliance</taxon>
        <taxon>Heliantheae</taxon>
        <taxon>Ambrosia</taxon>
    </lineage>
</organism>
<proteinExistence type="predicted"/>
<name>A0AAD5CE72_AMBAR</name>
<dbReference type="EMBL" id="JAMZMK010008628">
    <property type="protein sequence ID" value="KAI7739430.1"/>
    <property type="molecule type" value="Genomic_DNA"/>
</dbReference>
<dbReference type="Proteomes" id="UP001206925">
    <property type="component" value="Unassembled WGS sequence"/>
</dbReference>
<keyword evidence="2" id="KW-1185">Reference proteome</keyword>